<organism evidence="2 3">
    <name type="scientific">Pleurostoma richardsiae</name>
    <dbReference type="NCBI Taxonomy" id="41990"/>
    <lineage>
        <taxon>Eukaryota</taxon>
        <taxon>Fungi</taxon>
        <taxon>Dikarya</taxon>
        <taxon>Ascomycota</taxon>
        <taxon>Pezizomycotina</taxon>
        <taxon>Sordariomycetes</taxon>
        <taxon>Sordariomycetidae</taxon>
        <taxon>Calosphaeriales</taxon>
        <taxon>Pleurostomataceae</taxon>
        <taxon>Pleurostoma</taxon>
    </lineage>
</organism>
<feature type="region of interest" description="Disordered" evidence="1">
    <location>
        <begin position="816"/>
        <end position="870"/>
    </location>
</feature>
<accession>A0AA38VCA8</accession>
<dbReference type="Proteomes" id="UP001174694">
    <property type="component" value="Unassembled WGS sequence"/>
</dbReference>
<evidence type="ECO:0000256" key="1">
    <source>
        <dbReference type="SAM" id="MobiDB-lite"/>
    </source>
</evidence>
<evidence type="ECO:0000313" key="2">
    <source>
        <dbReference type="EMBL" id="KAJ9137121.1"/>
    </source>
</evidence>
<keyword evidence="3" id="KW-1185">Reference proteome</keyword>
<feature type="compositionally biased region" description="Low complexity" evidence="1">
    <location>
        <begin position="838"/>
        <end position="853"/>
    </location>
</feature>
<sequence length="907" mass="102360">MLAWPFSGRKDRVPSLPNSVDSGYETGTLPPDPEESSVASSVVCSRASESVVRPLRRITRRVPKEQLEKLKGFKLTFGGPLIQHIRSRPPQKGQHQVLLIDMKYIGDSPQDARLTIIISCHPAYEKAVNSFLRDHRVSIESFFHPGGSSRDIFNDVHILVHAMPPTALAKILCQRPDRSRPGLQLVGERLSYQSEDGFHEATFGGFVAINYDIGRWSVFGLTTAHQAGWELDDYGTYSVLSHIIHIDRQLDDIEDISDWGQSRKCIASLRSALKQWARFELEPIHPLQSGDYIERRRKYVTAARNLLRRCQDLTKRLKVYRSADAAMLGDEDDDSESGSEASTDLLSYTQRHARRILQFLKRHAQGLGHQVLASDIAEVKHAEKRWKSCMEASFDTVKKAWTGVHESTLSDDLTGAGDIVAQSTDTPIAADFANFDWALIRIPELDRELAAAVSAPGARKLQAMDMTDIEPDDEVDEKPRRLMLLNSGHQFAQADYVANVSYICVPPGKDFVEVIAIPSEQFGSDLSKGDSGSWVLDESGRVLGHLIAQDAFGDALIMPMAAILQDIQQKMDVEVAEVPFEPVSMAVADRPANSLEGKQESRGRGADRTITAFESLSLAQSSIDHIDTQVDQLSLLEGWRQETRRKWDAAKREWELSTVECEQLSRAYNRVKDRLGAERLTAILDYQWTVQEAYQRKAAEDNHEEDKARWSEQRARWVYQDELFVNRNQHWKHDWWLAYMQEWSTNLDFWAAVNARLRTQADSFRRCIELLEFHYGRQPPATAMPIDIPCLSAALPRRDDPVIGVSPRWSLSQRPPLSLAPLNPPRPERVPDGRSVDSGYGSRSASPSASSSSCDVEAGGRLSPNWEGSPRFWRRRREAHRRRGAAIAEQDNDDEVYYNGLFPLDTA</sequence>
<feature type="compositionally biased region" description="Basic and acidic residues" evidence="1">
    <location>
        <begin position="826"/>
        <end position="835"/>
    </location>
</feature>
<proteinExistence type="predicted"/>
<protein>
    <submittedName>
        <fullName evidence="2">Uncharacterized protein</fullName>
    </submittedName>
</protein>
<dbReference type="EMBL" id="JANBVO010000036">
    <property type="protein sequence ID" value="KAJ9137121.1"/>
    <property type="molecule type" value="Genomic_DNA"/>
</dbReference>
<gene>
    <name evidence="2" type="ORF">NKR23_g9374</name>
</gene>
<comment type="caution">
    <text evidence="2">The sequence shown here is derived from an EMBL/GenBank/DDBJ whole genome shotgun (WGS) entry which is preliminary data.</text>
</comment>
<name>A0AA38VCA8_9PEZI</name>
<reference evidence="2" key="1">
    <citation type="submission" date="2022-07" db="EMBL/GenBank/DDBJ databases">
        <title>Fungi with potential for degradation of polypropylene.</title>
        <authorList>
            <person name="Gostincar C."/>
        </authorList>
    </citation>
    <scope>NUCLEOTIDE SEQUENCE</scope>
    <source>
        <strain evidence="2">EXF-13308</strain>
    </source>
</reference>
<feature type="region of interest" description="Disordered" evidence="1">
    <location>
        <begin position="1"/>
        <end position="38"/>
    </location>
</feature>
<evidence type="ECO:0000313" key="3">
    <source>
        <dbReference type="Proteomes" id="UP001174694"/>
    </source>
</evidence>
<dbReference type="AlphaFoldDB" id="A0AA38VCA8"/>